<evidence type="ECO:0000313" key="3">
    <source>
        <dbReference type="Proteomes" id="UP000092498"/>
    </source>
</evidence>
<evidence type="ECO:0008006" key="4">
    <source>
        <dbReference type="Google" id="ProtNLM"/>
    </source>
</evidence>
<name>A0A1B1AHN9_9PROT</name>
<evidence type="ECO:0000313" key="2">
    <source>
        <dbReference type="EMBL" id="ANP46050.1"/>
    </source>
</evidence>
<organism evidence="2 3">
    <name type="scientific">Candidatus Viadribacter manganicus</name>
    <dbReference type="NCBI Taxonomy" id="1759059"/>
    <lineage>
        <taxon>Bacteria</taxon>
        <taxon>Pseudomonadati</taxon>
        <taxon>Pseudomonadota</taxon>
        <taxon>Alphaproteobacteria</taxon>
        <taxon>Hyphomonadales</taxon>
        <taxon>Hyphomonadaceae</taxon>
        <taxon>Candidatus Viadribacter</taxon>
    </lineage>
</organism>
<dbReference type="InParanoid" id="A0A1B1AHN9"/>
<sequence>MKLRPKPSQQPPSLVNVPYPELAPDRNLESVVFDAIDPRNRTLNTGAHFNCGSTAITRFLGTWPSGRWHGIEPHVELAARAKAVPFGSQNFSMAAIIRSENLDLLRTHPLRRDYAFRQEPLHQTSIRAQSVDCIVVEIGHRGQIDDRALADEIRRIGLPGAIVIVIIYDELRIDEWQLDDPLHRELFALRRRMRRSRQALKVFDLRQVARGRALYATGCFDLPQVMRHIDESPECQRLKRGWDWTATQYLFRELRKNWKRGKRNVRRRARVFVGKVPAASTEPQEQA</sequence>
<dbReference type="Proteomes" id="UP000092498">
    <property type="component" value="Chromosome"/>
</dbReference>
<proteinExistence type="predicted"/>
<keyword evidence="3" id="KW-1185">Reference proteome</keyword>
<dbReference type="STRING" id="1759059.ATE48_09010"/>
<dbReference type="KEGG" id="cbot:ATE48_09010"/>
<reference evidence="2 3" key="1">
    <citation type="submission" date="2015-11" db="EMBL/GenBank/DDBJ databases">
        <title>Whole-Genome Sequence of Candidatus Oderbacter manganicum from the National Park Lower Oder Valley, Germany.</title>
        <authorList>
            <person name="Braun B."/>
            <person name="Liere K."/>
            <person name="Szewzyk U."/>
        </authorList>
    </citation>
    <scope>NUCLEOTIDE SEQUENCE [LARGE SCALE GENOMIC DNA]</scope>
    <source>
        <strain evidence="2 3">OTSz_A_272</strain>
    </source>
</reference>
<accession>A0A1B1AHN9</accession>
<protein>
    <recommendedName>
        <fullName evidence="4">Methyltransferase type 11 domain-containing protein</fullName>
    </recommendedName>
</protein>
<dbReference type="EMBL" id="CP013244">
    <property type="protein sequence ID" value="ANP46050.1"/>
    <property type="molecule type" value="Genomic_DNA"/>
</dbReference>
<gene>
    <name evidence="2" type="ORF">ATE48_09010</name>
</gene>
<dbReference type="AlphaFoldDB" id="A0A1B1AHN9"/>
<feature type="region of interest" description="Disordered" evidence="1">
    <location>
        <begin position="1"/>
        <end position="20"/>
    </location>
</feature>
<evidence type="ECO:0000256" key="1">
    <source>
        <dbReference type="SAM" id="MobiDB-lite"/>
    </source>
</evidence>
<dbReference type="RefSeq" id="WP_066770375.1">
    <property type="nucleotide sequence ID" value="NZ_CP013244.1"/>
</dbReference>